<keyword evidence="2" id="KW-1185">Reference proteome</keyword>
<protein>
    <submittedName>
        <fullName evidence="1">Uncharacterized protein</fullName>
    </submittedName>
</protein>
<evidence type="ECO:0000313" key="1">
    <source>
        <dbReference type="EMBL" id="MFC3833428.1"/>
    </source>
</evidence>
<proteinExistence type="predicted"/>
<dbReference type="Proteomes" id="UP001595803">
    <property type="component" value="Unassembled WGS sequence"/>
</dbReference>
<reference evidence="2" key="1">
    <citation type="journal article" date="2019" name="Int. J. Syst. Evol. Microbiol.">
        <title>The Global Catalogue of Microorganisms (GCM) 10K type strain sequencing project: providing services to taxonomists for standard genome sequencing and annotation.</title>
        <authorList>
            <consortium name="The Broad Institute Genomics Platform"/>
            <consortium name="The Broad Institute Genome Sequencing Center for Infectious Disease"/>
            <person name="Wu L."/>
            <person name="Ma J."/>
        </authorList>
    </citation>
    <scope>NUCLEOTIDE SEQUENCE [LARGE SCALE GENOMIC DNA]</scope>
    <source>
        <strain evidence="2">CCTCC AB 2017081</strain>
    </source>
</reference>
<dbReference type="RefSeq" id="WP_380101976.1">
    <property type="nucleotide sequence ID" value="NZ_JBHRZG010000011.1"/>
</dbReference>
<gene>
    <name evidence="1" type="ORF">ACFOSB_11225</name>
</gene>
<accession>A0ABV7ZAV3</accession>
<evidence type="ECO:0000313" key="2">
    <source>
        <dbReference type="Proteomes" id="UP001595803"/>
    </source>
</evidence>
<organism evidence="1 2">
    <name type="scientific">Deinococcus rufus</name>
    <dbReference type="NCBI Taxonomy" id="2136097"/>
    <lineage>
        <taxon>Bacteria</taxon>
        <taxon>Thermotogati</taxon>
        <taxon>Deinococcota</taxon>
        <taxon>Deinococci</taxon>
        <taxon>Deinococcales</taxon>
        <taxon>Deinococcaceae</taxon>
        <taxon>Deinococcus</taxon>
    </lineage>
</organism>
<comment type="caution">
    <text evidence="1">The sequence shown here is derived from an EMBL/GenBank/DDBJ whole genome shotgun (WGS) entry which is preliminary data.</text>
</comment>
<dbReference type="EMBL" id="JBHRZG010000011">
    <property type="protein sequence ID" value="MFC3833428.1"/>
    <property type="molecule type" value="Genomic_DNA"/>
</dbReference>
<sequence length="135" mass="14871">MSLSARHPAHFTLFARDMVYGIVDTSYQAEALRRDLSDLGILDTQILSGAAGLVDLDPDGHHHGLACRLARAVQGLTREHDFIGWYAEQLKAGHVLVCLHARGQVRLQAVRAAFTRQGGHHVNHYGLLMVEVLCP</sequence>
<name>A0ABV7ZAV3_9DEIO</name>